<feature type="transmembrane region" description="Helical" evidence="9">
    <location>
        <begin position="412"/>
        <end position="431"/>
    </location>
</feature>
<feature type="transmembrane region" description="Helical" evidence="9">
    <location>
        <begin position="359"/>
        <end position="378"/>
    </location>
</feature>
<sequence length="499" mass="54825">MRTRFAFPRAMVESVHTHKSLERNRLEPEDAQEALEHVQELLRRQHLVADLVHRQEVGDSRGPLVEALVHRQHDAELSALLDDLHSADVAFILESLPKDDRQSIWQLVRADRDGEILLEVADWVRESLISTMDQQELVAATENLEADELADLAPDLPPEVVAEVQKGLTDEERARLTAVMSYPEDSVGAIMDFEMVRVRNDVTLEVVLRYLRRLQELPDHTDQIFIVDRQEKLIGGLPINRLLVTDPERQVTDVMDTEILTLAPLDEADEAAAAFERYDLVSAPVVDAVGRLIGRVTVNDVVDVIREASDEQALSKAGLGEEDIFAPVSQAIRNRAPWLLVNLCTAAIASFVASRFEDTVGHIVILAFLMSIVAGIGGNSGNQTMTLIIRALAVGRINSANVSKLVRRELQIALVVGIGGGLVAALFAWAISGRYSLGLVMMSAMVLNLLVGASIGMLVPLTRTRFGKDPAIGSSVLLTFATDTMGFFIFLGLATVFLL</sequence>
<dbReference type="Pfam" id="PF03448">
    <property type="entry name" value="MgtE_N"/>
    <property type="match status" value="1"/>
</dbReference>
<dbReference type="InterPro" id="IPR038076">
    <property type="entry name" value="MgtE_N_sf"/>
</dbReference>
<keyword evidence="6 9" id="KW-1133">Transmembrane helix</keyword>
<dbReference type="Gene3D" id="1.10.357.20">
    <property type="entry name" value="SLC41 divalent cation transporters, integral membrane domain"/>
    <property type="match status" value="1"/>
</dbReference>
<dbReference type="SUPFAM" id="SSF158791">
    <property type="entry name" value="MgtE N-terminal domain-like"/>
    <property type="match status" value="1"/>
</dbReference>
<feature type="transmembrane region" description="Helical" evidence="9">
    <location>
        <begin position="471"/>
        <end position="498"/>
    </location>
</feature>
<evidence type="ECO:0000256" key="6">
    <source>
        <dbReference type="ARBA" id="ARBA00022989"/>
    </source>
</evidence>
<dbReference type="NCBIfam" id="TIGR00400">
    <property type="entry name" value="mgtE"/>
    <property type="match status" value="1"/>
</dbReference>
<dbReference type="InterPro" id="IPR006667">
    <property type="entry name" value="SLC41_membr_dom"/>
</dbReference>
<dbReference type="Proteomes" id="UP000542125">
    <property type="component" value="Unassembled WGS sequence"/>
</dbReference>
<feature type="domain" description="CBS" evidence="10">
    <location>
        <begin position="255"/>
        <end position="311"/>
    </location>
</feature>
<dbReference type="SMART" id="SM00924">
    <property type="entry name" value="MgtE_N"/>
    <property type="match status" value="1"/>
</dbReference>
<dbReference type="PROSITE" id="PS51371">
    <property type="entry name" value="CBS"/>
    <property type="match status" value="1"/>
</dbReference>
<comment type="caution">
    <text evidence="11">The sequence shown here is derived from an EMBL/GenBank/DDBJ whole genome shotgun (WGS) entry which is preliminary data.</text>
</comment>
<dbReference type="InterPro" id="IPR046342">
    <property type="entry name" value="CBS_dom_sf"/>
</dbReference>
<protein>
    <recommendedName>
        <fullName evidence="9">Magnesium transporter MgtE</fullName>
    </recommendedName>
</protein>
<dbReference type="SUPFAM" id="SSF54631">
    <property type="entry name" value="CBS-domain pair"/>
    <property type="match status" value="1"/>
</dbReference>
<dbReference type="InterPro" id="IPR006668">
    <property type="entry name" value="Mg_transptr_MgtE_intracell_dom"/>
</dbReference>
<evidence type="ECO:0000313" key="11">
    <source>
        <dbReference type="EMBL" id="NYE84809.1"/>
    </source>
</evidence>
<evidence type="ECO:0000256" key="1">
    <source>
        <dbReference type="ARBA" id="ARBA00004141"/>
    </source>
</evidence>
<evidence type="ECO:0000256" key="4">
    <source>
        <dbReference type="ARBA" id="ARBA00022692"/>
    </source>
</evidence>
<keyword evidence="9" id="KW-1003">Cell membrane</keyword>
<feature type="transmembrane region" description="Helical" evidence="9">
    <location>
        <begin position="437"/>
        <end position="459"/>
    </location>
</feature>
<dbReference type="EMBL" id="JACBYR010000002">
    <property type="protein sequence ID" value="NYE84809.1"/>
    <property type="molecule type" value="Genomic_DNA"/>
</dbReference>
<dbReference type="Gene3D" id="3.10.580.10">
    <property type="entry name" value="CBS-domain"/>
    <property type="match status" value="1"/>
</dbReference>
<evidence type="ECO:0000256" key="5">
    <source>
        <dbReference type="ARBA" id="ARBA00022842"/>
    </source>
</evidence>
<keyword evidence="3 9" id="KW-0813">Transport</keyword>
<dbReference type="PANTHER" id="PTHR43773:SF1">
    <property type="entry name" value="MAGNESIUM TRANSPORTER MGTE"/>
    <property type="match status" value="1"/>
</dbReference>
<gene>
    <name evidence="11" type="ORF">FHW18_004116</name>
</gene>
<dbReference type="AlphaFoldDB" id="A0A7Y9LMB2"/>
<evidence type="ECO:0000256" key="7">
    <source>
        <dbReference type="ARBA" id="ARBA00023136"/>
    </source>
</evidence>
<dbReference type="InterPro" id="IPR036739">
    <property type="entry name" value="SLC41_membr_dom_sf"/>
</dbReference>
<dbReference type="GO" id="GO:0015095">
    <property type="term" value="F:magnesium ion transmembrane transporter activity"/>
    <property type="evidence" value="ECO:0007669"/>
    <property type="project" value="UniProtKB-UniRule"/>
</dbReference>
<organism evidence="11 12">
    <name type="scientific">Pigmentiphaga litoralis</name>
    <dbReference type="NCBI Taxonomy" id="516702"/>
    <lineage>
        <taxon>Bacteria</taxon>
        <taxon>Pseudomonadati</taxon>
        <taxon>Pseudomonadota</taxon>
        <taxon>Betaproteobacteria</taxon>
        <taxon>Burkholderiales</taxon>
        <taxon>Alcaligenaceae</taxon>
        <taxon>Pigmentiphaga</taxon>
    </lineage>
</organism>
<dbReference type="GO" id="GO:0005886">
    <property type="term" value="C:plasma membrane"/>
    <property type="evidence" value="ECO:0007669"/>
    <property type="project" value="UniProtKB-SubCell"/>
</dbReference>
<accession>A0A7Y9LMB2</accession>
<keyword evidence="9" id="KW-0479">Metal-binding</keyword>
<evidence type="ECO:0000256" key="8">
    <source>
        <dbReference type="PROSITE-ProRule" id="PRU00703"/>
    </source>
</evidence>
<name>A0A7Y9LMB2_9BURK</name>
<comment type="subunit">
    <text evidence="9">Homodimer.</text>
</comment>
<comment type="caution">
    <text evidence="9">Lacks conserved residue(s) required for the propagation of feature annotation.</text>
</comment>
<dbReference type="SMART" id="SM00116">
    <property type="entry name" value="CBS"/>
    <property type="match status" value="1"/>
</dbReference>
<dbReference type="Gene3D" id="1.25.60.10">
    <property type="entry name" value="MgtE N-terminal domain-like"/>
    <property type="match status" value="1"/>
</dbReference>
<dbReference type="Pfam" id="PF01769">
    <property type="entry name" value="MgtE"/>
    <property type="match status" value="1"/>
</dbReference>
<proteinExistence type="inferred from homology"/>
<keyword evidence="5 9" id="KW-0460">Magnesium</keyword>
<dbReference type="PANTHER" id="PTHR43773">
    <property type="entry name" value="MAGNESIUM TRANSPORTER MGTE"/>
    <property type="match status" value="1"/>
</dbReference>
<keyword evidence="4 9" id="KW-0812">Transmembrane</keyword>
<keyword evidence="12" id="KW-1185">Reference proteome</keyword>
<dbReference type="GO" id="GO:0046872">
    <property type="term" value="F:metal ion binding"/>
    <property type="evidence" value="ECO:0007669"/>
    <property type="project" value="UniProtKB-KW"/>
</dbReference>
<comment type="similarity">
    <text evidence="2 9">Belongs to the SLC41A transporter family.</text>
</comment>
<evidence type="ECO:0000256" key="9">
    <source>
        <dbReference type="RuleBase" id="RU362011"/>
    </source>
</evidence>
<comment type="subcellular location">
    <subcellularLocation>
        <location evidence="9">Cell membrane</location>
        <topology evidence="9">Multi-pass membrane protein</topology>
    </subcellularLocation>
    <subcellularLocation>
        <location evidence="1">Membrane</location>
        <topology evidence="1">Multi-pass membrane protein</topology>
    </subcellularLocation>
</comment>
<comment type="function">
    <text evidence="9">Acts as a magnesium transporter.</text>
</comment>
<evidence type="ECO:0000259" key="10">
    <source>
        <dbReference type="PROSITE" id="PS51371"/>
    </source>
</evidence>
<dbReference type="SUPFAM" id="SSF161093">
    <property type="entry name" value="MgtE membrane domain-like"/>
    <property type="match status" value="1"/>
</dbReference>
<dbReference type="Pfam" id="PF00571">
    <property type="entry name" value="CBS"/>
    <property type="match status" value="1"/>
</dbReference>
<evidence type="ECO:0000256" key="3">
    <source>
        <dbReference type="ARBA" id="ARBA00022448"/>
    </source>
</evidence>
<dbReference type="CDD" id="cd04606">
    <property type="entry name" value="CBS_pair_Mg_transporter"/>
    <property type="match status" value="1"/>
</dbReference>
<keyword evidence="7 9" id="KW-0472">Membrane</keyword>
<dbReference type="InterPro" id="IPR006669">
    <property type="entry name" value="MgtE_transporter"/>
</dbReference>
<keyword evidence="8" id="KW-0129">CBS domain</keyword>
<evidence type="ECO:0000256" key="2">
    <source>
        <dbReference type="ARBA" id="ARBA00009749"/>
    </source>
</evidence>
<reference evidence="11 12" key="1">
    <citation type="submission" date="2020-07" db="EMBL/GenBank/DDBJ databases">
        <title>Genomic Encyclopedia of Type Strains, Phase IV (KMG-V): Genome sequencing to study the core and pangenomes of soil and plant-associated prokaryotes.</title>
        <authorList>
            <person name="Whitman W."/>
        </authorList>
    </citation>
    <scope>NUCLEOTIDE SEQUENCE [LARGE SCALE GENOMIC DNA]</scope>
    <source>
        <strain evidence="11 12">SAS40</strain>
    </source>
</reference>
<evidence type="ECO:0000313" key="12">
    <source>
        <dbReference type="Proteomes" id="UP000542125"/>
    </source>
</evidence>
<dbReference type="InterPro" id="IPR000644">
    <property type="entry name" value="CBS_dom"/>
</dbReference>